<dbReference type="Gene3D" id="3.30.2350.10">
    <property type="entry name" value="Pseudouridine synthase"/>
    <property type="match status" value="1"/>
</dbReference>
<keyword evidence="1 3" id="KW-0413">Isomerase</keyword>
<organism evidence="3 4">
    <name type="scientific">Discina gigas</name>
    <dbReference type="NCBI Taxonomy" id="1032678"/>
    <lineage>
        <taxon>Eukaryota</taxon>
        <taxon>Fungi</taxon>
        <taxon>Dikarya</taxon>
        <taxon>Ascomycota</taxon>
        <taxon>Pezizomycotina</taxon>
        <taxon>Pezizomycetes</taxon>
        <taxon>Pezizales</taxon>
        <taxon>Discinaceae</taxon>
        <taxon>Discina</taxon>
    </lineage>
</organism>
<dbReference type="InterPro" id="IPR006224">
    <property type="entry name" value="PsdUridine_synth_RluA-like_CS"/>
</dbReference>
<dbReference type="PANTHER" id="PTHR21600:SF40">
    <property type="entry name" value="PSEUDOURIDYLATE SYNTHASE RPUSD2"/>
    <property type="match status" value="1"/>
</dbReference>
<comment type="caution">
    <text evidence="3">The sequence shown here is derived from an EMBL/GenBank/DDBJ whole genome shotgun (WGS) entry which is preliminary data.</text>
</comment>
<dbReference type="CDD" id="cd02557">
    <property type="entry name" value="PseudoU_synth_ScRIB2"/>
    <property type="match status" value="1"/>
</dbReference>
<dbReference type="EC" id="5.4.99.-" evidence="1"/>
<accession>A0ABR3GUS5</accession>
<dbReference type="EMBL" id="JBBBZM010000010">
    <property type="protein sequence ID" value="KAL0639550.1"/>
    <property type="molecule type" value="Genomic_DNA"/>
</dbReference>
<dbReference type="Proteomes" id="UP001447188">
    <property type="component" value="Unassembled WGS sequence"/>
</dbReference>
<comment type="similarity">
    <text evidence="1">Belongs to the pseudouridine synthase RluA family.</text>
</comment>
<dbReference type="Pfam" id="PF00849">
    <property type="entry name" value="PseudoU_synth_2"/>
    <property type="match status" value="1"/>
</dbReference>
<keyword evidence="4" id="KW-1185">Reference proteome</keyword>
<evidence type="ECO:0000256" key="1">
    <source>
        <dbReference type="RuleBase" id="RU362028"/>
    </source>
</evidence>
<comment type="function">
    <text evidence="1">Responsible for synthesis of pseudouridine from uracil.</text>
</comment>
<dbReference type="NCBIfam" id="TIGR00005">
    <property type="entry name" value="rluA_subfam"/>
    <property type="match status" value="1"/>
</dbReference>
<reference evidence="3 4" key="1">
    <citation type="submission" date="2024-02" db="EMBL/GenBank/DDBJ databases">
        <title>Discinaceae phylogenomics.</title>
        <authorList>
            <person name="Dirks A.C."/>
            <person name="James T.Y."/>
        </authorList>
    </citation>
    <scope>NUCLEOTIDE SEQUENCE [LARGE SCALE GENOMIC DNA]</scope>
    <source>
        <strain evidence="3 4">ACD0624</strain>
    </source>
</reference>
<evidence type="ECO:0000313" key="4">
    <source>
        <dbReference type="Proteomes" id="UP001447188"/>
    </source>
</evidence>
<dbReference type="InterPro" id="IPR050188">
    <property type="entry name" value="RluA_PseudoU_synthase"/>
</dbReference>
<comment type="catalytic activity">
    <reaction evidence="1">
        <text>a uridine in RNA = a pseudouridine in RNA</text>
        <dbReference type="Rhea" id="RHEA:48348"/>
        <dbReference type="Rhea" id="RHEA-COMP:12068"/>
        <dbReference type="Rhea" id="RHEA-COMP:12069"/>
        <dbReference type="ChEBI" id="CHEBI:65314"/>
        <dbReference type="ChEBI" id="CHEBI:65315"/>
    </reaction>
</comment>
<protein>
    <recommendedName>
        <fullName evidence="1">Pseudouridine synthase</fullName>
        <ecNumber evidence="1">5.4.99.-</ecNumber>
    </recommendedName>
</protein>
<dbReference type="InterPro" id="IPR020103">
    <property type="entry name" value="PsdUridine_synth_cat_dom_sf"/>
</dbReference>
<dbReference type="PANTHER" id="PTHR21600">
    <property type="entry name" value="MITOCHONDRIAL RNA PSEUDOURIDINE SYNTHASE"/>
    <property type="match status" value="1"/>
</dbReference>
<feature type="domain" description="Pseudouridine synthase RsuA/RluA-like" evidence="2">
    <location>
        <begin position="201"/>
        <end position="348"/>
    </location>
</feature>
<gene>
    <name evidence="3" type="primary">RIB2_2</name>
    <name evidence="3" type="ORF">Q9L58_001376</name>
</gene>
<evidence type="ECO:0000313" key="3">
    <source>
        <dbReference type="EMBL" id="KAL0639550.1"/>
    </source>
</evidence>
<dbReference type="SUPFAM" id="SSF55120">
    <property type="entry name" value="Pseudouridine synthase"/>
    <property type="match status" value="1"/>
</dbReference>
<evidence type="ECO:0000259" key="2">
    <source>
        <dbReference type="Pfam" id="PF00849"/>
    </source>
</evidence>
<dbReference type="GO" id="GO:0160151">
    <property type="term" value="F:tRNA pseudouridine(32) synthase activity"/>
    <property type="evidence" value="ECO:0007669"/>
    <property type="project" value="UniProtKB-EC"/>
</dbReference>
<name>A0ABR3GUS5_9PEZI</name>
<dbReference type="InterPro" id="IPR006145">
    <property type="entry name" value="PsdUridine_synth_RsuA/RluA"/>
</dbReference>
<sequence length="465" mass="53261">MRIITGSRVGLYRLHYLRLIATLEAFLDLRSSPATMTSTLDELSVLEITPPSSPKIDAKEHIRHNITKPANLTRKESPPSKFLNRPPEPLYYFEEGLRKVPPYHYTYNTYCKERWRGRRLLDIFVEEFRDRPEEYYKKAIEDKTVTIFRKKDGRNPTLEQLISCGIDTIVSDGDMIAHTLHRHEPPVTENPIEVVFEDDRLIVINKPAGVPVHPAGRYNFNSVIEIMKFERNGVAPLPCNRLDRLTSGLMFCAKTPQAADEMMKQLKTRTIRKQYIARVVGEFPESDITCDEPILAISPKLGLNRVRANGKHAKTVFKRLKHNAEKNYSIVECHPFTGRTHQIRVHLQYIGHPISNDPIYCNRKVWGPGLGKGGEGEDEDIISRLNRMGKDETADAVAYFDDMVKEYQEIRAHKLSGCLCKVCDAPLYTDPGPHELGIYLHAKRYECESGSWAYETALPNWATVD</sequence>
<dbReference type="PROSITE" id="PS01129">
    <property type="entry name" value="PSI_RLU"/>
    <property type="match status" value="1"/>
</dbReference>
<dbReference type="InterPro" id="IPR006225">
    <property type="entry name" value="PsdUridine_synth_RluC/D"/>
</dbReference>
<proteinExistence type="inferred from homology"/>